<dbReference type="RefSeq" id="WP_171677607.1">
    <property type="nucleotide sequence ID" value="NZ_BAAAGT010000009.1"/>
</dbReference>
<name>A0A7Y4L6L4_9ACTN</name>
<sequence length="186" mass="19782">MTRRVLGLVCAAAGGVEEIRERLIEPMISDGWTIAVTLTPTAATWLEAIGEVDKIAAVTGLPVRSTPRLPGERSPHPEVDCYAVIPATANTVAKLALGLADNQALTAVCEAIGRRQPPVVVFPRINAAHAGQPNWHSHIQALSAAGVHLIYGDDVWPLHTPRGAPGRQLPWPAIRTRIQDAVPAGM</sequence>
<reference evidence="2 5" key="2">
    <citation type="submission" date="2020-08" db="EMBL/GenBank/DDBJ databases">
        <title>Sequencing the genomes of 1000 actinobacteria strains.</title>
        <authorList>
            <person name="Klenk H.-P."/>
        </authorList>
    </citation>
    <scope>NUCLEOTIDE SEQUENCE [LARGE SCALE GENOMIC DNA]</scope>
    <source>
        <strain evidence="2 5">DSM 15626</strain>
    </source>
</reference>
<evidence type="ECO:0000313" key="2">
    <source>
        <dbReference type="EMBL" id="MBB6571724.1"/>
    </source>
</evidence>
<feature type="domain" description="Flavoprotein" evidence="1">
    <location>
        <begin position="9"/>
        <end position="130"/>
    </location>
</feature>
<gene>
    <name evidence="2" type="ORF">HNR71_007361</name>
    <name evidence="3" type="ORF">HPO96_29380</name>
</gene>
<dbReference type="InterPro" id="IPR036551">
    <property type="entry name" value="Flavin_trans-like"/>
</dbReference>
<dbReference type="GO" id="GO:0003824">
    <property type="term" value="F:catalytic activity"/>
    <property type="evidence" value="ECO:0007669"/>
    <property type="project" value="InterPro"/>
</dbReference>
<dbReference type="InterPro" id="IPR003382">
    <property type="entry name" value="Flavoprotein"/>
</dbReference>
<proteinExistence type="predicted"/>
<evidence type="ECO:0000313" key="3">
    <source>
        <dbReference type="EMBL" id="NOL44367.1"/>
    </source>
</evidence>
<organism evidence="3 4">
    <name type="scientific">Kribbella sandramycini</name>
    <dbReference type="NCBI Taxonomy" id="60450"/>
    <lineage>
        <taxon>Bacteria</taxon>
        <taxon>Bacillati</taxon>
        <taxon>Actinomycetota</taxon>
        <taxon>Actinomycetes</taxon>
        <taxon>Propionibacteriales</taxon>
        <taxon>Kribbellaceae</taxon>
        <taxon>Kribbella</taxon>
    </lineage>
</organism>
<dbReference type="Proteomes" id="UP000534306">
    <property type="component" value="Unassembled WGS sequence"/>
</dbReference>
<dbReference type="SUPFAM" id="SSF52507">
    <property type="entry name" value="Homo-oligomeric flavin-containing Cys decarboxylases, HFCD"/>
    <property type="match status" value="1"/>
</dbReference>
<dbReference type="EMBL" id="JACHKF010000001">
    <property type="protein sequence ID" value="MBB6571724.1"/>
    <property type="molecule type" value="Genomic_DNA"/>
</dbReference>
<evidence type="ECO:0000313" key="5">
    <source>
        <dbReference type="Proteomes" id="UP000553957"/>
    </source>
</evidence>
<reference evidence="3 4" key="1">
    <citation type="submission" date="2020-05" db="EMBL/GenBank/DDBJ databases">
        <title>Genome sequence of Kribbella sandramycini ATCC 39419.</title>
        <authorList>
            <person name="Maclea K.S."/>
            <person name="Fair J.L."/>
        </authorList>
    </citation>
    <scope>NUCLEOTIDE SEQUENCE [LARGE SCALE GENOMIC DNA]</scope>
    <source>
        <strain evidence="3 4">ATCC 39419</strain>
    </source>
</reference>
<evidence type="ECO:0000259" key="1">
    <source>
        <dbReference type="Pfam" id="PF02441"/>
    </source>
</evidence>
<dbReference type="Gene3D" id="3.40.50.1950">
    <property type="entry name" value="Flavin prenyltransferase-like"/>
    <property type="match status" value="1"/>
</dbReference>
<evidence type="ECO:0000313" key="4">
    <source>
        <dbReference type="Proteomes" id="UP000534306"/>
    </source>
</evidence>
<keyword evidence="4" id="KW-1185">Reference proteome</keyword>
<comment type="caution">
    <text evidence="3">The sequence shown here is derived from an EMBL/GenBank/DDBJ whole genome shotgun (WGS) entry which is preliminary data.</text>
</comment>
<accession>A0A7Y4L6L4</accession>
<protein>
    <submittedName>
        <fullName evidence="3">Flavoprotein</fullName>
    </submittedName>
</protein>
<dbReference type="AlphaFoldDB" id="A0A7Y4L6L4"/>
<dbReference type="Proteomes" id="UP000553957">
    <property type="component" value="Unassembled WGS sequence"/>
</dbReference>
<dbReference type="EMBL" id="JABJRC010000008">
    <property type="protein sequence ID" value="NOL44367.1"/>
    <property type="molecule type" value="Genomic_DNA"/>
</dbReference>
<dbReference type="Pfam" id="PF02441">
    <property type="entry name" value="Flavoprotein"/>
    <property type="match status" value="1"/>
</dbReference>